<sequence length="74" mass="8745">MTEHKTMPNQFGNTKRHIKRAQLLCDHIVEHLDPVHDGYVEEHPEFGEQVFVAARFARELHVYLIKVYDEFVAL</sequence>
<proteinExistence type="predicted"/>
<comment type="caution">
    <text evidence="1">The sequence shown here is derived from an EMBL/GenBank/DDBJ whole genome shotgun (WGS) entry which is preliminary data.</text>
</comment>
<protein>
    <submittedName>
        <fullName evidence="1">Uncharacterized protein</fullName>
    </submittedName>
</protein>
<reference evidence="1" key="1">
    <citation type="journal article" date="2014" name="Front. Microbiol.">
        <title>High frequency of phylogenetically diverse reductive dehalogenase-homologous genes in deep subseafloor sedimentary metagenomes.</title>
        <authorList>
            <person name="Kawai M."/>
            <person name="Futagami T."/>
            <person name="Toyoda A."/>
            <person name="Takaki Y."/>
            <person name="Nishi S."/>
            <person name="Hori S."/>
            <person name="Arai W."/>
            <person name="Tsubouchi T."/>
            <person name="Morono Y."/>
            <person name="Uchiyama I."/>
            <person name="Ito T."/>
            <person name="Fujiyama A."/>
            <person name="Inagaki F."/>
            <person name="Takami H."/>
        </authorList>
    </citation>
    <scope>NUCLEOTIDE SEQUENCE</scope>
    <source>
        <strain evidence="1">Expedition CK06-06</strain>
    </source>
</reference>
<dbReference type="EMBL" id="BART01016497">
    <property type="protein sequence ID" value="GAG82461.1"/>
    <property type="molecule type" value="Genomic_DNA"/>
</dbReference>
<organism evidence="1">
    <name type="scientific">marine sediment metagenome</name>
    <dbReference type="NCBI Taxonomy" id="412755"/>
    <lineage>
        <taxon>unclassified sequences</taxon>
        <taxon>metagenomes</taxon>
        <taxon>ecological metagenomes</taxon>
    </lineage>
</organism>
<gene>
    <name evidence="1" type="ORF">S01H4_31707</name>
</gene>
<dbReference type="AlphaFoldDB" id="X1CE28"/>
<name>X1CE28_9ZZZZ</name>
<evidence type="ECO:0000313" key="1">
    <source>
        <dbReference type="EMBL" id="GAG82461.1"/>
    </source>
</evidence>
<accession>X1CE28</accession>